<accession>A0A2L1UZ30</accession>
<name>A0A2L1UZ30_9GAMM</name>
<dbReference type="OrthoDB" id="6432904at2"/>
<evidence type="ECO:0000313" key="1">
    <source>
        <dbReference type="EMBL" id="AVF38141.1"/>
    </source>
</evidence>
<sequence length="267" mass="31451">MQFLKSFNRNKNKFFREIKKKTLLSFLRTQRSRSSFELSKVRNILLLRLDDKIGDMVVTTGTAYLLAKQGYRVSVLTGPVCGQMLKNCDYLDHIIQYKNRMSLDALNAQNFDVIIDFDDVLDYERLSLAWRMKHSHHIGFNKNIPALYNPSISYLDAEKHITERRKRVLYFKRKNSLSVDIDPEKVSMLIQATDQMAVAFGEGYENLIACHWINIQHRHYSDIKDEIDRAHVREVLNHISLVSFLCDTRVRLSFKKKYLKLRMTRAL</sequence>
<dbReference type="Proteomes" id="UP000239197">
    <property type="component" value="Plasmid unnamed2"/>
</dbReference>
<gene>
    <name evidence="1" type="ORF">BV494_25010</name>
</gene>
<proteinExistence type="predicted"/>
<geneLocation type="plasmid" evidence="1 2">
    <name>unnamed2</name>
</geneLocation>
<dbReference type="GO" id="GO:0008713">
    <property type="term" value="F:ADP-heptose-lipopolysaccharide heptosyltransferase activity"/>
    <property type="evidence" value="ECO:0007669"/>
    <property type="project" value="TreeGrafter"/>
</dbReference>
<dbReference type="InterPro" id="IPR051199">
    <property type="entry name" value="LPS_LOS_Heptosyltrfase"/>
</dbReference>
<evidence type="ECO:0008006" key="3">
    <source>
        <dbReference type="Google" id="ProtNLM"/>
    </source>
</evidence>
<dbReference type="GO" id="GO:0005829">
    <property type="term" value="C:cytosol"/>
    <property type="evidence" value="ECO:0007669"/>
    <property type="project" value="TreeGrafter"/>
</dbReference>
<dbReference type="AlphaFoldDB" id="A0A2L1UZ30"/>
<dbReference type="EMBL" id="CP019064">
    <property type="protein sequence ID" value="AVF38141.1"/>
    <property type="molecule type" value="Genomic_DNA"/>
</dbReference>
<keyword evidence="2" id="KW-1185">Reference proteome</keyword>
<keyword evidence="1" id="KW-0614">Plasmid</keyword>
<dbReference type="RefSeq" id="WP_104925465.1">
    <property type="nucleotide sequence ID" value="NZ_CP019064.1"/>
</dbReference>
<dbReference type="GO" id="GO:0009244">
    <property type="term" value="P:lipopolysaccharide core region biosynthetic process"/>
    <property type="evidence" value="ECO:0007669"/>
    <property type="project" value="TreeGrafter"/>
</dbReference>
<dbReference type="KEGG" id="rox:BV494_25010"/>
<evidence type="ECO:0000313" key="2">
    <source>
        <dbReference type="Proteomes" id="UP000239197"/>
    </source>
</evidence>
<dbReference type="PANTHER" id="PTHR30160">
    <property type="entry name" value="TETRAACYLDISACCHARIDE 4'-KINASE-RELATED"/>
    <property type="match status" value="1"/>
</dbReference>
<dbReference type="Gene3D" id="3.40.50.2000">
    <property type="entry name" value="Glycogen Phosphorylase B"/>
    <property type="match status" value="1"/>
</dbReference>
<dbReference type="SUPFAM" id="SSF53756">
    <property type="entry name" value="UDP-Glycosyltransferase/glycogen phosphorylase"/>
    <property type="match status" value="1"/>
</dbReference>
<protein>
    <recommendedName>
        <fullName evidence="3">Heptosyltransferase</fullName>
    </recommendedName>
</protein>
<organism evidence="1 2">
    <name type="scientific">Rahnella sikkimica</name>
    <dbReference type="NCBI Taxonomy" id="1805933"/>
    <lineage>
        <taxon>Bacteria</taxon>
        <taxon>Pseudomonadati</taxon>
        <taxon>Pseudomonadota</taxon>
        <taxon>Gammaproteobacteria</taxon>
        <taxon>Enterobacterales</taxon>
        <taxon>Yersiniaceae</taxon>
        <taxon>Rahnella</taxon>
    </lineage>
</organism>
<reference evidence="2" key="1">
    <citation type="submission" date="2017-01" db="EMBL/GenBank/DDBJ databases">
        <title>Genome sequence of Rouxiella sp. ERMR1:05.</title>
        <authorList>
            <person name="Kumar R."/>
            <person name="Singh D."/>
            <person name="Kumar S."/>
        </authorList>
    </citation>
    <scope>NUCLEOTIDE SEQUENCE [LARGE SCALE GENOMIC DNA]</scope>
    <source>
        <strain evidence="2">ERMR1:05</strain>
        <plasmid evidence="2">unnamed2</plasmid>
    </source>
</reference>